<name>A0ABW1S3K1_9LACO</name>
<keyword evidence="3" id="KW-1185">Reference proteome</keyword>
<evidence type="ECO:0000313" key="2">
    <source>
        <dbReference type="EMBL" id="MFC6182440.1"/>
    </source>
</evidence>
<dbReference type="Pfam" id="PF13460">
    <property type="entry name" value="NAD_binding_10"/>
    <property type="match status" value="1"/>
</dbReference>
<dbReference type="PANTHER" id="PTHR15020:SF50">
    <property type="entry name" value="UPF0659 PROTEIN YMR090W"/>
    <property type="match status" value="1"/>
</dbReference>
<dbReference type="Proteomes" id="UP001596282">
    <property type="component" value="Unassembled WGS sequence"/>
</dbReference>
<accession>A0ABW1S3K1</accession>
<gene>
    <name evidence="2" type="ORF">ACFP5Y_14475</name>
</gene>
<proteinExistence type="predicted"/>
<protein>
    <submittedName>
        <fullName evidence="2">NAD(P)H-binding protein</fullName>
    </submittedName>
</protein>
<dbReference type="InterPro" id="IPR016040">
    <property type="entry name" value="NAD(P)-bd_dom"/>
</dbReference>
<dbReference type="SUPFAM" id="SSF51735">
    <property type="entry name" value="NAD(P)-binding Rossmann-fold domains"/>
    <property type="match status" value="1"/>
</dbReference>
<dbReference type="RefSeq" id="WP_137627318.1">
    <property type="nucleotide sequence ID" value="NZ_BJDJ01000001.1"/>
</dbReference>
<reference evidence="3" key="1">
    <citation type="journal article" date="2019" name="Int. J. Syst. Evol. Microbiol.">
        <title>The Global Catalogue of Microorganisms (GCM) 10K type strain sequencing project: providing services to taxonomists for standard genome sequencing and annotation.</title>
        <authorList>
            <consortium name="The Broad Institute Genomics Platform"/>
            <consortium name="The Broad Institute Genome Sequencing Center for Infectious Disease"/>
            <person name="Wu L."/>
            <person name="Ma J."/>
        </authorList>
    </citation>
    <scope>NUCLEOTIDE SEQUENCE [LARGE SCALE GENOMIC DNA]</scope>
    <source>
        <strain evidence="3">CCM 8933</strain>
    </source>
</reference>
<evidence type="ECO:0000259" key="1">
    <source>
        <dbReference type="Pfam" id="PF13460"/>
    </source>
</evidence>
<evidence type="ECO:0000313" key="3">
    <source>
        <dbReference type="Proteomes" id="UP001596282"/>
    </source>
</evidence>
<dbReference type="PANTHER" id="PTHR15020">
    <property type="entry name" value="FLAVIN REDUCTASE-RELATED"/>
    <property type="match status" value="1"/>
</dbReference>
<dbReference type="Gene3D" id="3.40.50.720">
    <property type="entry name" value="NAD(P)-binding Rossmann-like Domain"/>
    <property type="match status" value="1"/>
</dbReference>
<organism evidence="2 3">
    <name type="scientific">Lactiplantibacillus daowaiensis</name>
    <dbReference type="NCBI Taxonomy" id="2559918"/>
    <lineage>
        <taxon>Bacteria</taxon>
        <taxon>Bacillati</taxon>
        <taxon>Bacillota</taxon>
        <taxon>Bacilli</taxon>
        <taxon>Lactobacillales</taxon>
        <taxon>Lactobacillaceae</taxon>
        <taxon>Lactiplantibacillus</taxon>
    </lineage>
</organism>
<feature type="domain" description="NAD(P)-binding" evidence="1">
    <location>
        <begin position="8"/>
        <end position="191"/>
    </location>
</feature>
<dbReference type="InterPro" id="IPR036291">
    <property type="entry name" value="NAD(P)-bd_dom_sf"/>
</dbReference>
<sequence length="214" mass="22966">MTKAMIIGAYGAMAQLVTARLLAETDLSLVLYLRNADRLARYADNDRVTLVDGSVLETDKLAQAMADVTVVYSNLGNGVHLAEQTASVLKAMHQAGQSRLIYISALGAHHEVPGKFGAWNEAIIAGELVGFRQTASLVAADDITYTEIRPAWLTNDALVDYEVTTLADGFKGTVVSRASVADFVVKVMQDPTTYQRVSVGLDQPGTDGDRPSGY</sequence>
<comment type="caution">
    <text evidence="2">The sequence shown here is derived from an EMBL/GenBank/DDBJ whole genome shotgun (WGS) entry which is preliminary data.</text>
</comment>
<dbReference type="EMBL" id="JBHSSC010000045">
    <property type="protein sequence ID" value="MFC6182440.1"/>
    <property type="molecule type" value="Genomic_DNA"/>
</dbReference>